<accession>A0A2V3A6B2</accession>
<dbReference type="GO" id="GO:0005886">
    <property type="term" value="C:plasma membrane"/>
    <property type="evidence" value="ECO:0007669"/>
    <property type="project" value="UniProtKB-SubCell"/>
</dbReference>
<feature type="transmembrane region" description="Helical" evidence="6">
    <location>
        <begin position="12"/>
        <end position="35"/>
    </location>
</feature>
<feature type="transmembrane region" description="Helical" evidence="6">
    <location>
        <begin position="140"/>
        <end position="161"/>
    </location>
</feature>
<feature type="transmembrane region" description="Helical" evidence="6">
    <location>
        <begin position="107"/>
        <end position="128"/>
    </location>
</feature>
<reference evidence="7 8" key="1">
    <citation type="submission" date="2018-05" db="EMBL/GenBank/DDBJ databases">
        <title>Freshwater and sediment microbial communities from various areas in North America, analyzing microbe dynamics in response to fracking.</title>
        <authorList>
            <person name="Lamendella R."/>
        </authorList>
    </citation>
    <scope>NUCLEOTIDE SEQUENCE [LARGE SCALE GENOMIC DNA]</scope>
    <source>
        <strain evidence="7 8">15_TX</strain>
    </source>
</reference>
<keyword evidence="2" id="KW-1003">Cell membrane</keyword>
<feature type="transmembrane region" description="Helical" evidence="6">
    <location>
        <begin position="41"/>
        <end position="60"/>
    </location>
</feature>
<name>A0A2V3A6B2_9BACI</name>
<keyword evidence="4 6" id="KW-1133">Transmembrane helix</keyword>
<evidence type="ECO:0000256" key="6">
    <source>
        <dbReference type="SAM" id="Phobius"/>
    </source>
</evidence>
<sequence length="485" mass="54425">MSIKVTRKDIVWNYTNLFLTTALNIILLPFILQNLSSAEMGLWYVFTSFGLLAVLIDFGFSTTISRNVTFVWCGAKEISKEGFIQNTENEEPNYYLLFKLIKTSKTIYLILALVVFIGLSTMGSLFISEAAKGQIAQADYMTAWIIYLLSVVMNIYFAYWIPLLKGIGAIKESNQAVVLSKLVQLLLTIVGLFMGYGLIAIAVAYFVGNLVMRLAAIYLFNKYENVNYNLSQFRKIKIPMKEKKDLFLSVWPNAYKQGLISLSNFIQKRASTLISSAYFGLEMAAAVGLTQQILDIIMSVGNALFNTFIPSMSSERVNGNVEKLKGYFLKATGISGYIILFGGLAAIFLSPYLLDLINSDTNLLPASISLILLIGNLLINNHTLSGAYIATGNRMPMYKSYIITSVIIIALQLLFVNFTSFGIYGVIISVLIANLLFNNWYWPMVSINELNLTLKEYFKGLFYEPIKLLKAFGFSFNKIRNKKHG</sequence>
<evidence type="ECO:0000256" key="2">
    <source>
        <dbReference type="ARBA" id="ARBA00022475"/>
    </source>
</evidence>
<dbReference type="AlphaFoldDB" id="A0A2V3A6B2"/>
<evidence type="ECO:0000256" key="1">
    <source>
        <dbReference type="ARBA" id="ARBA00004651"/>
    </source>
</evidence>
<dbReference type="PANTHER" id="PTHR30250">
    <property type="entry name" value="PST FAMILY PREDICTED COLANIC ACID TRANSPORTER"/>
    <property type="match status" value="1"/>
</dbReference>
<evidence type="ECO:0000256" key="4">
    <source>
        <dbReference type="ARBA" id="ARBA00022989"/>
    </source>
</evidence>
<dbReference type="NCBIfam" id="NF041503">
    <property type="entry name" value="WZX_like"/>
    <property type="match status" value="1"/>
</dbReference>
<evidence type="ECO:0000256" key="5">
    <source>
        <dbReference type="ARBA" id="ARBA00023136"/>
    </source>
</evidence>
<dbReference type="RefSeq" id="WP_110063818.1">
    <property type="nucleotide sequence ID" value="NZ_QGTW01000002.1"/>
</dbReference>
<feature type="transmembrane region" description="Helical" evidence="6">
    <location>
        <begin position="182"/>
        <end position="207"/>
    </location>
</feature>
<feature type="transmembrane region" description="Helical" evidence="6">
    <location>
        <begin position="400"/>
        <end position="416"/>
    </location>
</feature>
<feature type="transmembrane region" description="Helical" evidence="6">
    <location>
        <begin position="362"/>
        <end position="379"/>
    </location>
</feature>
<dbReference type="InterPro" id="IPR048122">
    <property type="entry name" value="WZX-like"/>
</dbReference>
<gene>
    <name evidence="7" type="ORF">DFO73_102275</name>
</gene>
<feature type="transmembrane region" description="Helical" evidence="6">
    <location>
        <begin position="422"/>
        <end position="442"/>
    </location>
</feature>
<dbReference type="Proteomes" id="UP000247150">
    <property type="component" value="Unassembled WGS sequence"/>
</dbReference>
<dbReference type="EMBL" id="QGTW01000002">
    <property type="protein sequence ID" value="PWW31279.1"/>
    <property type="molecule type" value="Genomic_DNA"/>
</dbReference>
<evidence type="ECO:0000256" key="3">
    <source>
        <dbReference type="ARBA" id="ARBA00022692"/>
    </source>
</evidence>
<evidence type="ECO:0000313" key="7">
    <source>
        <dbReference type="EMBL" id="PWW31279.1"/>
    </source>
</evidence>
<dbReference type="InterPro" id="IPR050833">
    <property type="entry name" value="Poly_Biosynth_Transport"/>
</dbReference>
<dbReference type="OrthoDB" id="2864264at2"/>
<protein>
    <submittedName>
        <fullName evidence="7">Na+-driven multidrug efflux pump</fullName>
    </submittedName>
</protein>
<dbReference type="PANTHER" id="PTHR30250:SF26">
    <property type="entry name" value="PSMA PROTEIN"/>
    <property type="match status" value="1"/>
</dbReference>
<evidence type="ECO:0000313" key="8">
    <source>
        <dbReference type="Proteomes" id="UP000247150"/>
    </source>
</evidence>
<comment type="caution">
    <text evidence="7">The sequence shown here is derived from an EMBL/GenBank/DDBJ whole genome shotgun (WGS) entry which is preliminary data.</text>
</comment>
<keyword evidence="5 6" id="KW-0472">Membrane</keyword>
<feature type="transmembrane region" description="Helical" evidence="6">
    <location>
        <begin position="327"/>
        <end position="350"/>
    </location>
</feature>
<feature type="transmembrane region" description="Helical" evidence="6">
    <location>
        <begin position="283"/>
        <end position="306"/>
    </location>
</feature>
<keyword evidence="3 6" id="KW-0812">Transmembrane</keyword>
<organism evidence="7 8">
    <name type="scientific">Cytobacillus oceanisediminis</name>
    <dbReference type="NCBI Taxonomy" id="665099"/>
    <lineage>
        <taxon>Bacteria</taxon>
        <taxon>Bacillati</taxon>
        <taxon>Bacillota</taxon>
        <taxon>Bacilli</taxon>
        <taxon>Bacillales</taxon>
        <taxon>Bacillaceae</taxon>
        <taxon>Cytobacillus</taxon>
    </lineage>
</organism>
<comment type="subcellular location">
    <subcellularLocation>
        <location evidence="1">Cell membrane</location>
        <topology evidence="1">Multi-pass membrane protein</topology>
    </subcellularLocation>
</comment>
<proteinExistence type="predicted"/>